<dbReference type="SUPFAM" id="SSF63829">
    <property type="entry name" value="Calcium-dependent phosphotriesterase"/>
    <property type="match status" value="1"/>
</dbReference>
<accession>A0ABP3Z1I3</accession>
<proteinExistence type="predicted"/>
<organism evidence="1 2">
    <name type="scientific">Nonomuraea longicatena</name>
    <dbReference type="NCBI Taxonomy" id="83682"/>
    <lineage>
        <taxon>Bacteria</taxon>
        <taxon>Bacillati</taxon>
        <taxon>Actinomycetota</taxon>
        <taxon>Actinomycetes</taxon>
        <taxon>Streptosporangiales</taxon>
        <taxon>Streptosporangiaceae</taxon>
        <taxon>Nonomuraea</taxon>
    </lineage>
</organism>
<dbReference type="InterPro" id="IPR015943">
    <property type="entry name" value="WD40/YVTN_repeat-like_dom_sf"/>
</dbReference>
<dbReference type="Proteomes" id="UP001501578">
    <property type="component" value="Unassembled WGS sequence"/>
</dbReference>
<dbReference type="RefSeq" id="WP_343947942.1">
    <property type="nucleotide sequence ID" value="NZ_BAAAHQ010000001.1"/>
</dbReference>
<dbReference type="Gene3D" id="2.130.10.10">
    <property type="entry name" value="YVTN repeat-like/Quinoprotein amine dehydrogenase"/>
    <property type="match status" value="1"/>
</dbReference>
<gene>
    <name evidence="1" type="ORF">GCM10009560_04490</name>
</gene>
<evidence type="ECO:0000313" key="1">
    <source>
        <dbReference type="EMBL" id="GAA0913003.1"/>
    </source>
</evidence>
<dbReference type="EMBL" id="BAAAHQ010000001">
    <property type="protein sequence ID" value="GAA0913003.1"/>
    <property type="molecule type" value="Genomic_DNA"/>
</dbReference>
<reference evidence="2" key="1">
    <citation type="journal article" date="2019" name="Int. J. Syst. Evol. Microbiol.">
        <title>The Global Catalogue of Microorganisms (GCM) 10K type strain sequencing project: providing services to taxonomists for standard genome sequencing and annotation.</title>
        <authorList>
            <consortium name="The Broad Institute Genomics Platform"/>
            <consortium name="The Broad Institute Genome Sequencing Center for Infectious Disease"/>
            <person name="Wu L."/>
            <person name="Ma J."/>
        </authorList>
    </citation>
    <scope>NUCLEOTIDE SEQUENCE [LARGE SCALE GENOMIC DNA]</scope>
    <source>
        <strain evidence="2">JCM 11136</strain>
    </source>
</reference>
<comment type="caution">
    <text evidence="1">The sequence shown here is derived from an EMBL/GenBank/DDBJ whole genome shotgun (WGS) entry which is preliminary data.</text>
</comment>
<name>A0ABP3Z1I3_9ACTN</name>
<keyword evidence="2" id="KW-1185">Reference proteome</keyword>
<sequence>MPRRSPKTSATLHGLDVSPPDDEGRIYFVKAERLVRTALSEGPDGRMYAGGFLNGGFAALDPRSGELAEFHTFSQSEKMTTHRGKLYIGAYGGTSIYSGQSATPPTQPEAKLFAWSVRHDRLLWEIVPVPGKPAIPALTFDPSGRLWGIAGGTVFSVDTHRRKVTGTVKLSDSKSSTGQLVFNPKDHRLYGAHAGQQVFSMRLPGGRHTVLREGPVHQLAVHGSGDVYFAEGPKLFRLKAR</sequence>
<evidence type="ECO:0000313" key="2">
    <source>
        <dbReference type="Proteomes" id="UP001501578"/>
    </source>
</evidence>
<protein>
    <submittedName>
        <fullName evidence="1">Uncharacterized protein</fullName>
    </submittedName>
</protein>